<evidence type="ECO:0000313" key="3">
    <source>
        <dbReference type="Proteomes" id="UP001208570"/>
    </source>
</evidence>
<feature type="region of interest" description="Disordered" evidence="1">
    <location>
        <begin position="1"/>
        <end position="55"/>
    </location>
</feature>
<sequence length="55" mass="5994">MRANGASNDPAIVRDTILAQSPIPTLSRPRPRTRKTESATILTSSAFKRQLESGQ</sequence>
<dbReference type="Proteomes" id="UP001208570">
    <property type="component" value="Unassembled WGS sequence"/>
</dbReference>
<reference evidence="2" key="1">
    <citation type="journal article" date="2023" name="Mol. Biol. Evol.">
        <title>Third-Generation Sequencing Reveals the Adaptive Role of the Epigenome in Three Deep-Sea Polychaetes.</title>
        <authorList>
            <person name="Perez M."/>
            <person name="Aroh O."/>
            <person name="Sun Y."/>
            <person name="Lan Y."/>
            <person name="Juniper S.K."/>
            <person name="Young C.R."/>
            <person name="Angers B."/>
            <person name="Qian P.Y."/>
        </authorList>
    </citation>
    <scope>NUCLEOTIDE SEQUENCE</scope>
    <source>
        <strain evidence="2">P08H-3</strain>
    </source>
</reference>
<feature type="compositionally biased region" description="Polar residues" evidence="1">
    <location>
        <begin position="38"/>
        <end position="55"/>
    </location>
</feature>
<keyword evidence="3" id="KW-1185">Reference proteome</keyword>
<proteinExistence type="predicted"/>
<comment type="caution">
    <text evidence="2">The sequence shown here is derived from an EMBL/GenBank/DDBJ whole genome shotgun (WGS) entry which is preliminary data.</text>
</comment>
<evidence type="ECO:0000256" key="1">
    <source>
        <dbReference type="SAM" id="MobiDB-lite"/>
    </source>
</evidence>
<dbReference type="EMBL" id="JAODUP010000243">
    <property type="protein sequence ID" value="KAK2155309.1"/>
    <property type="molecule type" value="Genomic_DNA"/>
</dbReference>
<accession>A0AAD9JLJ0</accession>
<dbReference type="AlphaFoldDB" id="A0AAD9JLJ0"/>
<gene>
    <name evidence="2" type="ORF">LSH36_243g03039</name>
</gene>
<organism evidence="2 3">
    <name type="scientific">Paralvinella palmiformis</name>
    <dbReference type="NCBI Taxonomy" id="53620"/>
    <lineage>
        <taxon>Eukaryota</taxon>
        <taxon>Metazoa</taxon>
        <taxon>Spiralia</taxon>
        <taxon>Lophotrochozoa</taxon>
        <taxon>Annelida</taxon>
        <taxon>Polychaeta</taxon>
        <taxon>Sedentaria</taxon>
        <taxon>Canalipalpata</taxon>
        <taxon>Terebellida</taxon>
        <taxon>Terebelliformia</taxon>
        <taxon>Alvinellidae</taxon>
        <taxon>Paralvinella</taxon>
    </lineage>
</organism>
<name>A0AAD9JLJ0_9ANNE</name>
<evidence type="ECO:0000313" key="2">
    <source>
        <dbReference type="EMBL" id="KAK2155309.1"/>
    </source>
</evidence>
<protein>
    <submittedName>
        <fullName evidence="2">Uncharacterized protein</fullName>
    </submittedName>
</protein>